<proteinExistence type="inferred from homology"/>
<dbReference type="InterPro" id="IPR028082">
    <property type="entry name" value="Peripla_BP_I"/>
</dbReference>
<feature type="chain" id="PRO_5047547404" evidence="3">
    <location>
        <begin position="22"/>
        <end position="397"/>
    </location>
</feature>
<dbReference type="InterPro" id="IPR028081">
    <property type="entry name" value="Leu-bd"/>
</dbReference>
<dbReference type="CDD" id="cd19979">
    <property type="entry name" value="PBP1_ABC_ligand_binding-like"/>
    <property type="match status" value="1"/>
</dbReference>
<evidence type="ECO:0000313" key="5">
    <source>
        <dbReference type="EMBL" id="TRX03642.1"/>
    </source>
</evidence>
<accession>A0ABY3CHL9</accession>
<comment type="similarity">
    <text evidence="1">Belongs to the leucine-binding protein family.</text>
</comment>
<dbReference type="Pfam" id="PF13458">
    <property type="entry name" value="Peripla_BP_6"/>
    <property type="match status" value="1"/>
</dbReference>
<dbReference type="Proteomes" id="UP000733744">
    <property type="component" value="Unassembled WGS sequence"/>
</dbReference>
<protein>
    <submittedName>
        <fullName evidence="5">ABC transporter substrate-binding protein</fullName>
    </submittedName>
</protein>
<dbReference type="InterPro" id="IPR051010">
    <property type="entry name" value="BCAA_transport"/>
</dbReference>
<keyword evidence="2 3" id="KW-0732">Signal</keyword>
<sequence length="397" mass="43613">MPFGYNLILSISLFCCGIALAQPQPVYLGLDAEFGYKGSTSAEAIESGILIAIDEINKAGGVLKGRPLELLKYANHSVPARSVANIEELAANPDVAAVFCGRFSPTVLDSLATIHQRRIPMLDPWAAADGIVDNNYQPNYVFRLSLRDSWAMQAMIPYAGIKNAHDIGLLLLNTSWGRSNQKAAETYRQQHPEYRIVATHWYNWSDESLLEKYMALYQAGAQAIIMVGNADDAVKLIHAEASLPSSQRLPIIIHWGITGGDFFNMAGSRLQEVDLSVVQTYSFLGKKDVAAQRVAEAAKRLYNVADVRQLPSPVGIAHAYELTHILAKAINQAGVLDRAKIRDALEHIKSYAGLIKTYRPPFTAARHDALDLKDVFMARYAADGAIEPVPAVGQRRQ</sequence>
<feature type="domain" description="Leucine-binding protein" evidence="4">
    <location>
        <begin position="39"/>
        <end position="357"/>
    </location>
</feature>
<evidence type="ECO:0000256" key="1">
    <source>
        <dbReference type="ARBA" id="ARBA00010062"/>
    </source>
</evidence>
<feature type="signal peptide" evidence="3">
    <location>
        <begin position="1"/>
        <end position="21"/>
    </location>
</feature>
<evidence type="ECO:0000259" key="4">
    <source>
        <dbReference type="Pfam" id="PF13458"/>
    </source>
</evidence>
<dbReference type="SUPFAM" id="SSF53822">
    <property type="entry name" value="Periplasmic binding protein-like I"/>
    <property type="match status" value="1"/>
</dbReference>
<gene>
    <name evidence="5" type="ORF">EKO24_000645</name>
</gene>
<name>A0ABY3CHL9_9GAMM</name>
<comment type="caution">
    <text evidence="5">The sequence shown here is derived from an EMBL/GenBank/DDBJ whole genome shotgun (WGS) entry which is preliminary data.</text>
</comment>
<dbReference type="Gene3D" id="3.40.50.2300">
    <property type="match status" value="2"/>
</dbReference>
<keyword evidence="6" id="KW-1185">Reference proteome</keyword>
<dbReference type="EMBL" id="RYFG02000005">
    <property type="protein sequence ID" value="TRX03642.1"/>
    <property type="molecule type" value="Genomic_DNA"/>
</dbReference>
<evidence type="ECO:0000256" key="3">
    <source>
        <dbReference type="SAM" id="SignalP"/>
    </source>
</evidence>
<evidence type="ECO:0000256" key="2">
    <source>
        <dbReference type="ARBA" id="ARBA00022729"/>
    </source>
</evidence>
<dbReference type="PANTHER" id="PTHR30483:SF6">
    <property type="entry name" value="PERIPLASMIC BINDING PROTEIN OF ABC TRANSPORTER FOR NATURAL AMINO ACIDS"/>
    <property type="match status" value="1"/>
</dbReference>
<dbReference type="PANTHER" id="PTHR30483">
    <property type="entry name" value="LEUCINE-SPECIFIC-BINDING PROTEIN"/>
    <property type="match status" value="1"/>
</dbReference>
<evidence type="ECO:0000313" key="6">
    <source>
        <dbReference type="Proteomes" id="UP000733744"/>
    </source>
</evidence>
<reference evidence="5 6" key="1">
    <citation type="journal article" date="2019" name="Antonie Van Leeuwenhoek">
        <title>Description of 'Ca. Methylobacter oryzae' KRF1, a novel species from the environmentally important Methylobacter clade 2.</title>
        <authorList>
            <person name="Khatri K."/>
            <person name="Mohite J.A."/>
            <person name="Pandit P.S."/>
            <person name="Bahulikar R."/>
            <person name="Rahalkar M.C."/>
        </authorList>
    </citation>
    <scope>NUCLEOTIDE SEQUENCE [LARGE SCALE GENOMIC DNA]</scope>
    <source>
        <strain evidence="5 6">KRF1</strain>
    </source>
</reference>
<organism evidence="5 6">
    <name type="scientific">Candidatus Methylobacter oryzae</name>
    <dbReference type="NCBI Taxonomy" id="2497749"/>
    <lineage>
        <taxon>Bacteria</taxon>
        <taxon>Pseudomonadati</taxon>
        <taxon>Pseudomonadota</taxon>
        <taxon>Gammaproteobacteria</taxon>
        <taxon>Methylococcales</taxon>
        <taxon>Methylococcaceae</taxon>
        <taxon>Methylobacter</taxon>
    </lineage>
</organism>